<dbReference type="PANTHER" id="PTHR22594">
    <property type="entry name" value="ASPARTYL/LYSYL-TRNA SYNTHETASE"/>
    <property type="match status" value="1"/>
</dbReference>
<dbReference type="InterPro" id="IPR002312">
    <property type="entry name" value="Asp/Asn-tRNA-synth_IIb"/>
</dbReference>
<sequence>MDLGNGDIQPTPQLALWLPPSWHRLKPHLENFKDAKNLEIDIFTDNERDIIDGELYNLMCREGNICMLSTNFVYKTHLSRALDTTALESMLQFEDSQGNSVGDSVNSRVGEECLIDLSDDESEFLPATSNPAIFFLIFTKEDIVNVSVNVLKQRITTAVEVLKVLYSDVKVLLVMHAMRLYALHGNNITGDTQTSSQEAQPLIHSLCLDEIICSLMVEYQVDTVEAEDDVDLARFMVNACSSTELCITTKRNVAFKSKPHCATSEEIPIAIKTWITQLQQIPEVGKEAAIAIATIYSTPGEILEAVEKSPEDFINSLRNINIGNRGARKLGKSAAKSIKDNTANIQSAPGSPGGISPNHSNEHSNTNAQRCYRLVAWVKKIIENREKTATYLELVDGTTSMHVPVVIRDSHKSYSNLLNIDVGDAVTIVATPEFRQSDDPDRHASTRLIVESDKKGHDFLVHQSHTNDRVESNPVALNGVYPMTHLREHCNLRAKNAIMQATFRIRSKVTEMLFPIMANMGFVHVTTPSLTNVNCEGMGEIFKAIAPNMDAEQQGDITYMSVSGQLELEALCSGISRVWKLGPAFRADRSDDIVEVIRSILVNSAEVILSHCQNDVNVLEKQGNNIIPRLEALVTTDAGIHKLSYTDAVGMLNDAKKRDQSWEHAELKWGDELTAAHERSLLKITERPLIAIMRYPAKIAPFYMERMADGTVNNVDIIAEGVGEIAGGSIREIRHDVLMQSMEEHNIVGNDYDRYLELRKYGNVPHGGFGIGFERMLMYLLGIQNIRDVIHFPKLRKKHNIE</sequence>
<dbReference type="InterPro" id="IPR042530">
    <property type="entry name" value="EME1/EME2_C"/>
</dbReference>
<gene>
    <name evidence="8" type="ORF">BaOVIS_015330</name>
</gene>
<proteinExistence type="predicted"/>
<evidence type="ECO:0000256" key="5">
    <source>
        <dbReference type="ARBA" id="ARBA00023146"/>
    </source>
</evidence>
<feature type="compositionally biased region" description="Polar residues" evidence="6">
    <location>
        <begin position="357"/>
        <end position="366"/>
    </location>
</feature>
<keyword evidence="3" id="KW-0067">ATP-binding</keyword>
<evidence type="ECO:0000256" key="1">
    <source>
        <dbReference type="ARBA" id="ARBA00022598"/>
    </source>
</evidence>
<evidence type="ECO:0000256" key="4">
    <source>
        <dbReference type="ARBA" id="ARBA00022917"/>
    </source>
</evidence>
<keyword evidence="9" id="KW-1185">Reference proteome</keyword>
<dbReference type="Gene3D" id="3.30.930.10">
    <property type="entry name" value="Bira Bifunctional Protein, Domain 2"/>
    <property type="match status" value="1"/>
</dbReference>
<dbReference type="Gene3D" id="1.10.150.670">
    <property type="entry name" value="Crossover junction endonuclease EME1, DNA-binding domain"/>
    <property type="match status" value="1"/>
</dbReference>
<accession>A0A9W5TE17</accession>
<dbReference type="AlphaFoldDB" id="A0A9W5TE17"/>
<dbReference type="GO" id="GO:0005524">
    <property type="term" value="F:ATP binding"/>
    <property type="evidence" value="ECO:0007669"/>
    <property type="project" value="UniProtKB-KW"/>
</dbReference>
<dbReference type="SUPFAM" id="SSF55681">
    <property type="entry name" value="Class II aaRS and biotin synthetases"/>
    <property type="match status" value="1"/>
</dbReference>
<feature type="region of interest" description="Disordered" evidence="6">
    <location>
        <begin position="342"/>
        <end position="366"/>
    </location>
</feature>
<reference evidence="8" key="1">
    <citation type="submission" date="2019-12" db="EMBL/GenBank/DDBJ databases">
        <title>Genome sequence of Babesia ovis.</title>
        <authorList>
            <person name="Yamagishi J."/>
            <person name="Sevinc F."/>
            <person name="Xuan X."/>
        </authorList>
    </citation>
    <scope>NUCLEOTIDE SEQUENCE</scope>
    <source>
        <strain evidence="8">Selcuk</strain>
    </source>
</reference>
<feature type="domain" description="Aminoacyl-transfer RNA synthetases class-II family profile" evidence="7">
    <location>
        <begin position="503"/>
        <end position="793"/>
    </location>
</feature>
<name>A0A9W5TE17_BABOV</name>
<evidence type="ECO:0000313" key="9">
    <source>
        <dbReference type="Proteomes" id="UP001057455"/>
    </source>
</evidence>
<dbReference type="InterPro" id="IPR006195">
    <property type="entry name" value="aa-tRNA-synth_II"/>
</dbReference>
<dbReference type="EMBL" id="BLIY01000009">
    <property type="protein sequence ID" value="GFE54129.1"/>
    <property type="molecule type" value="Genomic_DNA"/>
</dbReference>
<comment type="caution">
    <text evidence="8">The sequence shown here is derived from an EMBL/GenBank/DDBJ whole genome shotgun (WGS) entry which is preliminary data.</text>
</comment>
<dbReference type="PANTHER" id="PTHR22594:SF34">
    <property type="entry name" value="ASPARAGINE--TRNA LIGASE, MITOCHONDRIAL-RELATED"/>
    <property type="match status" value="1"/>
</dbReference>
<dbReference type="GO" id="GO:0006421">
    <property type="term" value="P:asparaginyl-tRNA aminoacylation"/>
    <property type="evidence" value="ECO:0007669"/>
    <property type="project" value="TreeGrafter"/>
</dbReference>
<dbReference type="Pfam" id="PF00152">
    <property type="entry name" value="tRNA-synt_2"/>
    <property type="match status" value="1"/>
</dbReference>
<organism evidence="8 9">
    <name type="scientific">Babesia ovis</name>
    <dbReference type="NCBI Taxonomy" id="5869"/>
    <lineage>
        <taxon>Eukaryota</taxon>
        <taxon>Sar</taxon>
        <taxon>Alveolata</taxon>
        <taxon>Apicomplexa</taxon>
        <taxon>Aconoidasida</taxon>
        <taxon>Piroplasmida</taxon>
        <taxon>Babesiidae</taxon>
        <taxon>Babesia</taxon>
    </lineage>
</organism>
<dbReference type="Proteomes" id="UP001057455">
    <property type="component" value="Unassembled WGS sequence"/>
</dbReference>
<evidence type="ECO:0000256" key="3">
    <source>
        <dbReference type="ARBA" id="ARBA00022840"/>
    </source>
</evidence>
<keyword evidence="5" id="KW-0030">Aminoacyl-tRNA synthetase</keyword>
<dbReference type="InterPro" id="IPR004364">
    <property type="entry name" value="Aa-tRNA-synt_II"/>
</dbReference>
<dbReference type="OrthoDB" id="360585at2759"/>
<keyword evidence="4" id="KW-0648">Protein biosynthesis</keyword>
<evidence type="ECO:0000313" key="8">
    <source>
        <dbReference type="EMBL" id="GFE54129.1"/>
    </source>
</evidence>
<evidence type="ECO:0000259" key="7">
    <source>
        <dbReference type="PROSITE" id="PS50862"/>
    </source>
</evidence>
<keyword evidence="1" id="KW-0436">Ligase</keyword>
<protein>
    <submittedName>
        <fullName evidence="8">Asparaginyl-tRNA synthetase</fullName>
    </submittedName>
</protein>
<evidence type="ECO:0000256" key="2">
    <source>
        <dbReference type="ARBA" id="ARBA00022741"/>
    </source>
</evidence>
<dbReference type="PRINTS" id="PR01042">
    <property type="entry name" value="TRNASYNTHASP"/>
</dbReference>
<dbReference type="GO" id="GO:0004812">
    <property type="term" value="F:aminoacyl-tRNA ligase activity"/>
    <property type="evidence" value="ECO:0007669"/>
    <property type="project" value="UniProtKB-KW"/>
</dbReference>
<keyword evidence="2" id="KW-0547">Nucleotide-binding</keyword>
<dbReference type="PROSITE" id="PS50862">
    <property type="entry name" value="AA_TRNA_LIGASE_II"/>
    <property type="match status" value="1"/>
</dbReference>
<dbReference type="InterPro" id="IPR045864">
    <property type="entry name" value="aa-tRNA-synth_II/BPL/LPL"/>
</dbReference>
<evidence type="ECO:0000256" key="6">
    <source>
        <dbReference type="SAM" id="MobiDB-lite"/>
    </source>
</evidence>